<keyword evidence="2" id="KW-1185">Reference proteome</keyword>
<organism evidence="1 2">
    <name type="scientific">Aurantimonas aggregata</name>
    <dbReference type="NCBI Taxonomy" id="2047720"/>
    <lineage>
        <taxon>Bacteria</taxon>
        <taxon>Pseudomonadati</taxon>
        <taxon>Pseudomonadota</taxon>
        <taxon>Alphaproteobacteria</taxon>
        <taxon>Hyphomicrobiales</taxon>
        <taxon>Aurantimonadaceae</taxon>
        <taxon>Aurantimonas</taxon>
    </lineage>
</organism>
<dbReference type="EMBL" id="JAAAMJ010000020">
    <property type="protein sequence ID" value="NDV88798.1"/>
    <property type="molecule type" value="Genomic_DNA"/>
</dbReference>
<dbReference type="AlphaFoldDB" id="A0A6L9MMX5"/>
<protein>
    <submittedName>
        <fullName evidence="1">Uncharacterized protein</fullName>
    </submittedName>
</protein>
<accession>A0A6L9MMX5</accession>
<dbReference type="Proteomes" id="UP000476332">
    <property type="component" value="Unassembled WGS sequence"/>
</dbReference>
<sequence>MPVVARHHSIRDRVLASVDSVFAEPVRLSFLKSGAVDPARPAVEVEALLRVGGGNETNVAGGWAQGWRTQLAAGKAELSIDAALYAGPAIKVGDRVRAISRRGQPWFEVLRVDDRGETRLVMELGEI</sequence>
<dbReference type="RefSeq" id="WP_163045648.1">
    <property type="nucleotide sequence ID" value="NZ_JAAAMJ010000020.1"/>
</dbReference>
<comment type="caution">
    <text evidence="1">The sequence shown here is derived from an EMBL/GenBank/DDBJ whole genome shotgun (WGS) entry which is preliminary data.</text>
</comment>
<reference evidence="1 2" key="1">
    <citation type="submission" date="2020-01" db="EMBL/GenBank/DDBJ databases">
        <title>Genomes of bacteria type strains.</title>
        <authorList>
            <person name="Chen J."/>
            <person name="Zhu S."/>
            <person name="Chen J."/>
        </authorList>
    </citation>
    <scope>NUCLEOTIDE SEQUENCE [LARGE SCALE GENOMIC DNA]</scope>
    <source>
        <strain evidence="1 2">KCTC 52919</strain>
    </source>
</reference>
<name>A0A6L9MMX5_9HYPH</name>
<proteinExistence type="predicted"/>
<evidence type="ECO:0000313" key="1">
    <source>
        <dbReference type="EMBL" id="NDV88798.1"/>
    </source>
</evidence>
<evidence type="ECO:0000313" key="2">
    <source>
        <dbReference type="Proteomes" id="UP000476332"/>
    </source>
</evidence>
<gene>
    <name evidence="1" type="ORF">GTW51_19055</name>
</gene>